<keyword evidence="2" id="KW-1185">Reference proteome</keyword>
<organism evidence="1 2">
    <name type="scientific">Aeromonas popoffii</name>
    <dbReference type="NCBI Taxonomy" id="70856"/>
    <lineage>
        <taxon>Bacteria</taxon>
        <taxon>Pseudomonadati</taxon>
        <taxon>Pseudomonadota</taxon>
        <taxon>Gammaproteobacteria</taxon>
        <taxon>Aeromonadales</taxon>
        <taxon>Aeromonadaceae</taxon>
        <taxon>Aeromonas</taxon>
    </lineage>
</organism>
<evidence type="ECO:0000313" key="2">
    <source>
        <dbReference type="Proteomes" id="UP000675653"/>
    </source>
</evidence>
<dbReference type="RefSeq" id="WP_212514293.1">
    <property type="nucleotide sequence ID" value="NZ_CAWQDX010000075.1"/>
</dbReference>
<dbReference type="EMBL" id="JAGRZL010000050">
    <property type="protein sequence ID" value="MBR7630639.1"/>
    <property type="molecule type" value="Genomic_DNA"/>
</dbReference>
<dbReference type="InterPro" id="IPR010982">
    <property type="entry name" value="Lambda_DNA-bd_dom_sf"/>
</dbReference>
<dbReference type="SUPFAM" id="SSF47413">
    <property type="entry name" value="lambda repressor-like DNA-binding domains"/>
    <property type="match status" value="1"/>
</dbReference>
<comment type="caution">
    <text evidence="1">The sequence shown here is derived from an EMBL/GenBank/DDBJ whole genome shotgun (WGS) entry which is preliminary data.</text>
</comment>
<proteinExistence type="predicted"/>
<sequence length="70" mass="7725">MADAQWQTGPKELDPAALGLMIRERRKAAKMTQEMTASLGGIAKKSLFKMEGREYLPLVHWVVGKAVAIV</sequence>
<gene>
    <name evidence="1" type="ORF">KAT72_16815</name>
</gene>
<name>A0ABS5GU39_9GAMM</name>
<dbReference type="Gene3D" id="1.10.260.40">
    <property type="entry name" value="lambda repressor-like DNA-binding domains"/>
    <property type="match status" value="1"/>
</dbReference>
<protein>
    <recommendedName>
        <fullName evidence="3">XRE family transcriptional regulator</fullName>
    </recommendedName>
</protein>
<evidence type="ECO:0008006" key="3">
    <source>
        <dbReference type="Google" id="ProtNLM"/>
    </source>
</evidence>
<dbReference type="Proteomes" id="UP000675653">
    <property type="component" value="Unassembled WGS sequence"/>
</dbReference>
<accession>A0ABS5GU39</accession>
<evidence type="ECO:0000313" key="1">
    <source>
        <dbReference type="EMBL" id="MBR7630639.1"/>
    </source>
</evidence>
<reference evidence="1 2" key="1">
    <citation type="submission" date="2021-04" db="EMBL/GenBank/DDBJ databases">
        <title>Draft Genome of Aeromonas popoffii ID682, isolated from a natural water source in Idaho.</title>
        <authorList>
            <person name="Testerman T."/>
            <person name="Graf J."/>
        </authorList>
    </citation>
    <scope>NUCLEOTIDE SEQUENCE [LARGE SCALE GENOMIC DNA]</scope>
    <source>
        <strain evidence="1 2">ID682</strain>
    </source>
</reference>